<dbReference type="AlphaFoldDB" id="A0A2M6WI90"/>
<evidence type="ECO:0000256" key="1">
    <source>
        <dbReference type="SAM" id="Phobius"/>
    </source>
</evidence>
<feature type="transmembrane region" description="Helical" evidence="1">
    <location>
        <begin position="12"/>
        <end position="37"/>
    </location>
</feature>
<dbReference type="EMBL" id="PFBA01000018">
    <property type="protein sequence ID" value="PIT92507.1"/>
    <property type="molecule type" value="Genomic_DNA"/>
</dbReference>
<protein>
    <submittedName>
        <fullName evidence="2">Uncharacterized protein</fullName>
    </submittedName>
</protein>
<accession>A0A2M6WI90</accession>
<dbReference type="Proteomes" id="UP000228635">
    <property type="component" value="Unassembled WGS sequence"/>
</dbReference>
<evidence type="ECO:0000313" key="2">
    <source>
        <dbReference type="EMBL" id="PIT92507.1"/>
    </source>
</evidence>
<proteinExistence type="predicted"/>
<sequence>MIKKLLKNRRELFLWSLAIVLLIIVISYAIFAAHLIANRLNVAFQAIPPGSQTVETFKLETLKTLLENRTATPPPPEPTVSN</sequence>
<organism evidence="2 3">
    <name type="scientific">Candidatus Harrisonbacteria bacterium CG10_big_fil_rev_8_21_14_0_10_42_17</name>
    <dbReference type="NCBI Taxonomy" id="1974584"/>
    <lineage>
        <taxon>Bacteria</taxon>
        <taxon>Candidatus Harrisoniibacteriota</taxon>
    </lineage>
</organism>
<evidence type="ECO:0000313" key="3">
    <source>
        <dbReference type="Proteomes" id="UP000228635"/>
    </source>
</evidence>
<reference evidence="3" key="1">
    <citation type="submission" date="2017-09" db="EMBL/GenBank/DDBJ databases">
        <title>Depth-based differentiation of microbial function through sediment-hosted aquifers and enrichment of novel symbionts in the deep terrestrial subsurface.</title>
        <authorList>
            <person name="Probst A.J."/>
            <person name="Ladd B."/>
            <person name="Jarett J.K."/>
            <person name="Geller-Mcgrath D.E."/>
            <person name="Sieber C.M.K."/>
            <person name="Emerson J.B."/>
            <person name="Anantharaman K."/>
            <person name="Thomas B.C."/>
            <person name="Malmstrom R."/>
            <person name="Stieglmeier M."/>
            <person name="Klingl A."/>
            <person name="Woyke T."/>
            <person name="Ryan C.M."/>
            <person name="Banfield J.F."/>
        </authorList>
    </citation>
    <scope>NUCLEOTIDE SEQUENCE [LARGE SCALE GENOMIC DNA]</scope>
</reference>
<comment type="caution">
    <text evidence="2">The sequence shown here is derived from an EMBL/GenBank/DDBJ whole genome shotgun (WGS) entry which is preliminary data.</text>
</comment>
<name>A0A2M6WI90_9BACT</name>
<gene>
    <name evidence="2" type="ORF">COU08_02080</name>
</gene>
<keyword evidence="1" id="KW-0472">Membrane</keyword>
<keyword evidence="1" id="KW-1133">Transmembrane helix</keyword>
<keyword evidence="1" id="KW-0812">Transmembrane</keyword>